<dbReference type="EMBL" id="LAZR01014088">
    <property type="protein sequence ID" value="KKM19016.1"/>
    <property type="molecule type" value="Genomic_DNA"/>
</dbReference>
<comment type="caution">
    <text evidence="1">The sequence shown here is derived from an EMBL/GenBank/DDBJ whole genome shotgun (WGS) entry which is preliminary data.</text>
</comment>
<dbReference type="EMBL" id="LAZR01017734">
    <property type="protein sequence ID" value="KKL99187.1"/>
    <property type="molecule type" value="Genomic_DNA"/>
</dbReference>
<evidence type="ECO:0000313" key="2">
    <source>
        <dbReference type="EMBL" id="KKM19016.1"/>
    </source>
</evidence>
<evidence type="ECO:0000313" key="1">
    <source>
        <dbReference type="EMBL" id="KKL99187.1"/>
    </source>
</evidence>
<dbReference type="AlphaFoldDB" id="A0A0F9JJN0"/>
<feature type="non-terminal residue" evidence="1">
    <location>
        <position position="21"/>
    </location>
</feature>
<gene>
    <name evidence="2" type="ORF">LCGC14_1659860</name>
    <name evidence="1" type="ORF">LCGC14_1816950</name>
</gene>
<reference evidence="1" key="1">
    <citation type="journal article" date="2015" name="Nature">
        <title>Complex archaea that bridge the gap between prokaryotes and eukaryotes.</title>
        <authorList>
            <person name="Spang A."/>
            <person name="Saw J.H."/>
            <person name="Jorgensen S.L."/>
            <person name="Zaremba-Niedzwiedzka K."/>
            <person name="Martijn J."/>
            <person name="Lind A.E."/>
            <person name="van Eijk R."/>
            <person name="Schleper C."/>
            <person name="Guy L."/>
            <person name="Ettema T.J."/>
        </authorList>
    </citation>
    <scope>NUCLEOTIDE SEQUENCE</scope>
</reference>
<organism evidence="1">
    <name type="scientific">marine sediment metagenome</name>
    <dbReference type="NCBI Taxonomy" id="412755"/>
    <lineage>
        <taxon>unclassified sequences</taxon>
        <taxon>metagenomes</taxon>
        <taxon>ecological metagenomes</taxon>
    </lineage>
</organism>
<accession>A0A0F9JJN0</accession>
<proteinExistence type="predicted"/>
<name>A0A0F9JJN0_9ZZZZ</name>
<sequence>MKEFRSDISGFYKLSIEERQK</sequence>
<protein>
    <submittedName>
        <fullName evidence="1">Uncharacterized protein</fullName>
    </submittedName>
</protein>